<sequence>MQNNKYISSDKCIDTRNNIIDSIDYILILCEELISYKGRTSGISLATTILDQYQKLNQDQKISFFVKINKKYTPDLSAISRDASIFLENNNLKNLNRLSVSIEGKRQELFRRMNMALGGSEILVSMRGDLLSFIGDYPELQELDNDLIHLFRSWFNPGFLKLRKIDWNTEASILEKFRNNEKVHSIKDLSDIKKRLQHHKEFYAYFHPAIKTEPIIFVEVAYTKGIGKSVQEIINRNTRSNILDFDSCMFYSINNCLIGLSRISLGNFLIKRVVQKIIIDKPNIKVFYTLSPLPGFTAWLLTNKGENIRTFVSKKDMKMMSFLFEGEGDYEKFDNKMKSVILRLCAIYLIEVKHNGKPINKVANFHLGNGALINDVFWNGDLSPNGIKSSFGIMVNYEYDLLRMDEYHELFFSKGKITVSKKVEKLIC</sequence>
<dbReference type="Gene3D" id="1.20.140.90">
    <property type="entry name" value="Malonyl-CoA decarboxylase, oligemerization domain"/>
    <property type="match status" value="1"/>
</dbReference>
<dbReference type="InterPro" id="IPR038917">
    <property type="entry name" value="Malonyl_CoA_deC"/>
</dbReference>
<dbReference type="Pfam" id="PF17408">
    <property type="entry name" value="MCD_N"/>
    <property type="match status" value="1"/>
</dbReference>
<gene>
    <name evidence="3" type="ORF">SAMN05444281_2069</name>
</gene>
<dbReference type="PANTHER" id="PTHR28641:SF1">
    <property type="entry name" value="MALONYL-COA DECARBOXYLASE, MITOCHONDRIAL"/>
    <property type="match status" value="1"/>
</dbReference>
<evidence type="ECO:0000313" key="4">
    <source>
        <dbReference type="Proteomes" id="UP000184109"/>
    </source>
</evidence>
<dbReference type="AlphaFoldDB" id="A0A1M5VZ06"/>
<dbReference type="InterPro" id="IPR038351">
    <property type="entry name" value="MCD_N_sf"/>
</dbReference>
<evidence type="ECO:0000313" key="3">
    <source>
        <dbReference type="EMBL" id="SHH80447.1"/>
    </source>
</evidence>
<evidence type="ECO:0000259" key="1">
    <source>
        <dbReference type="Pfam" id="PF05292"/>
    </source>
</evidence>
<organism evidence="3 4">
    <name type="scientific">Wenyingzhuangia marina</name>
    <dbReference type="NCBI Taxonomy" id="1195760"/>
    <lineage>
        <taxon>Bacteria</taxon>
        <taxon>Pseudomonadati</taxon>
        <taxon>Bacteroidota</taxon>
        <taxon>Flavobacteriia</taxon>
        <taxon>Flavobacteriales</taxon>
        <taxon>Flavobacteriaceae</taxon>
        <taxon>Wenyingzhuangia</taxon>
    </lineage>
</organism>
<dbReference type="RefSeq" id="WP_073121180.1">
    <property type="nucleotide sequence ID" value="NZ_BMEN01000004.1"/>
</dbReference>
<dbReference type="InterPro" id="IPR042303">
    <property type="entry name" value="Malonyl_CoA_deC_C_sf"/>
</dbReference>
<dbReference type="GO" id="GO:0006633">
    <property type="term" value="P:fatty acid biosynthetic process"/>
    <property type="evidence" value="ECO:0007669"/>
    <property type="project" value="InterPro"/>
</dbReference>
<dbReference type="EMBL" id="FQXQ01000004">
    <property type="protein sequence ID" value="SHH80447.1"/>
    <property type="molecule type" value="Genomic_DNA"/>
</dbReference>
<dbReference type="PANTHER" id="PTHR28641">
    <property type="match status" value="1"/>
</dbReference>
<proteinExistence type="predicted"/>
<dbReference type="InterPro" id="IPR007956">
    <property type="entry name" value="Malonyl_CoA_deC_C"/>
</dbReference>
<accession>A0A1M5VZ06</accession>
<dbReference type="Proteomes" id="UP000184109">
    <property type="component" value="Unassembled WGS sequence"/>
</dbReference>
<dbReference type="STRING" id="1195760.SAMN05444281_2069"/>
<feature type="domain" description="Malonyl-CoA decarboxylase C-terminal" evidence="1">
    <location>
        <begin position="158"/>
        <end position="400"/>
    </location>
</feature>
<dbReference type="InterPro" id="IPR035372">
    <property type="entry name" value="MCD_N"/>
</dbReference>
<reference evidence="4" key="1">
    <citation type="submission" date="2016-11" db="EMBL/GenBank/DDBJ databases">
        <authorList>
            <person name="Varghese N."/>
            <person name="Submissions S."/>
        </authorList>
    </citation>
    <scope>NUCLEOTIDE SEQUENCE [LARGE SCALE GENOMIC DNA]</scope>
    <source>
        <strain evidence="4">DSM 100572</strain>
    </source>
</reference>
<dbReference type="Gene3D" id="3.40.630.150">
    <property type="entry name" value="Malonyl-CoA decarboxylase, catalytic domain"/>
    <property type="match status" value="1"/>
</dbReference>
<name>A0A1M5VZ06_9FLAO</name>
<protein>
    <submittedName>
        <fullName evidence="3">Malonyl-CoA decarboxylase</fullName>
    </submittedName>
</protein>
<dbReference type="OrthoDB" id="5292736at2"/>
<dbReference type="GO" id="GO:0050080">
    <property type="term" value="F:malonyl-CoA decarboxylase activity"/>
    <property type="evidence" value="ECO:0007669"/>
    <property type="project" value="InterPro"/>
</dbReference>
<feature type="domain" description="Malonyl-CoA decarboxylase N-terminal" evidence="2">
    <location>
        <begin position="72"/>
        <end position="155"/>
    </location>
</feature>
<dbReference type="Pfam" id="PF05292">
    <property type="entry name" value="MCD"/>
    <property type="match status" value="1"/>
</dbReference>
<keyword evidence="4" id="KW-1185">Reference proteome</keyword>
<evidence type="ECO:0000259" key="2">
    <source>
        <dbReference type="Pfam" id="PF17408"/>
    </source>
</evidence>